<gene>
    <name evidence="1" type="ORF">MVEN_02382400</name>
</gene>
<comment type="caution">
    <text evidence="1">The sequence shown here is derived from an EMBL/GenBank/DDBJ whole genome shotgun (WGS) entry which is preliminary data.</text>
</comment>
<evidence type="ECO:0000313" key="2">
    <source>
        <dbReference type="Proteomes" id="UP000620124"/>
    </source>
</evidence>
<evidence type="ECO:0000313" key="1">
    <source>
        <dbReference type="EMBL" id="KAF7333166.1"/>
    </source>
</evidence>
<dbReference type="EMBL" id="JACAZI010000030">
    <property type="protein sequence ID" value="KAF7333166.1"/>
    <property type="molecule type" value="Genomic_DNA"/>
</dbReference>
<reference evidence="1" key="1">
    <citation type="submission" date="2020-05" db="EMBL/GenBank/DDBJ databases">
        <title>Mycena genomes resolve the evolution of fungal bioluminescence.</title>
        <authorList>
            <person name="Tsai I.J."/>
        </authorList>
    </citation>
    <scope>NUCLEOTIDE SEQUENCE</scope>
    <source>
        <strain evidence="1">CCC161011</strain>
    </source>
</reference>
<dbReference type="OrthoDB" id="2999999at2759"/>
<accession>A0A8H6X325</accession>
<sequence>MDTVANDQNGLRLELTNDAERDIAERPIKDYLVGPTKSDPVAHGWTNDSALFNHLDENVEKVMNKHMTSVVAVIVTRDRPSDRPAGADAIADALDELKLASKQDVIVIPPTPKVGDPNAPILPHTNIILCNSPELKDKLTADPSKAIVHTTRKDGSDGFTFYLFPAFPEPSWFIGTFVGLSDRVTSLEFLTALFDKLVGDRIVIKMIQEHHDRVPDAHDIPFVVRVLLEYAETKGCQVWMPGRQGRAPERQNAIRLYMPTPSFDAAATKEFKDYLTSPSFSFIVDCCGRAAPFRPVRGGRPRPMECGECLGLDHYKDDCPIVTSPGFLAVQSGITPRTMASRPSLIVPHATIAHLAPIEADVSGAVLDLVDAASKKNSKLADDHRPTSSLIYVAKNIVRYIAEVANHLLLVYYSKDIEPLQITIAFNFLLTSSSQLPRRVFSRVITTNALTSQLSSPS</sequence>
<dbReference type="Proteomes" id="UP000620124">
    <property type="component" value="Unassembled WGS sequence"/>
</dbReference>
<protein>
    <submittedName>
        <fullName evidence="1">Uncharacterized protein</fullName>
    </submittedName>
</protein>
<name>A0A8H6X325_9AGAR</name>
<dbReference type="AlphaFoldDB" id="A0A8H6X325"/>
<keyword evidence="2" id="KW-1185">Reference proteome</keyword>
<proteinExistence type="predicted"/>
<organism evidence="1 2">
    <name type="scientific">Mycena venus</name>
    <dbReference type="NCBI Taxonomy" id="2733690"/>
    <lineage>
        <taxon>Eukaryota</taxon>
        <taxon>Fungi</taxon>
        <taxon>Dikarya</taxon>
        <taxon>Basidiomycota</taxon>
        <taxon>Agaricomycotina</taxon>
        <taxon>Agaricomycetes</taxon>
        <taxon>Agaricomycetidae</taxon>
        <taxon>Agaricales</taxon>
        <taxon>Marasmiineae</taxon>
        <taxon>Mycenaceae</taxon>
        <taxon>Mycena</taxon>
    </lineage>
</organism>